<dbReference type="InterPro" id="IPR050816">
    <property type="entry name" value="Flavin-dep_Halogenase_NPB"/>
</dbReference>
<dbReference type="PANTHER" id="PTHR43747:SF4">
    <property type="entry name" value="FLAVIN-DEPENDENT TRYPTOPHAN HALOGENASE"/>
    <property type="match status" value="1"/>
</dbReference>
<evidence type="ECO:0000313" key="1">
    <source>
        <dbReference type="EMBL" id="TYK66402.1"/>
    </source>
</evidence>
<dbReference type="Proteomes" id="UP000815846">
    <property type="component" value="Unassembled WGS sequence"/>
</dbReference>
<comment type="caution">
    <text evidence="1">The sequence shown here is derived from an EMBL/GenBank/DDBJ whole genome shotgun (WGS) entry which is preliminary data.</text>
</comment>
<protein>
    <submittedName>
        <fullName evidence="1">Tryptophan 7-halogenase</fullName>
    </submittedName>
</protein>
<name>A0ABY3MZF9_9GAMM</name>
<dbReference type="RefSeq" id="WP_101345169.1">
    <property type="nucleotide sequence ID" value="NZ_PJAI02000004.1"/>
</dbReference>
<dbReference type="SUPFAM" id="SSF51905">
    <property type="entry name" value="FAD/NAD(P)-binding domain"/>
    <property type="match status" value="1"/>
</dbReference>
<dbReference type="InterPro" id="IPR036188">
    <property type="entry name" value="FAD/NAD-bd_sf"/>
</dbReference>
<evidence type="ECO:0000313" key="2">
    <source>
        <dbReference type="Proteomes" id="UP000815846"/>
    </source>
</evidence>
<gene>
    <name evidence="1" type="ORF">CWS31_005460</name>
</gene>
<dbReference type="InterPro" id="IPR033856">
    <property type="entry name" value="Trp_halogen"/>
</dbReference>
<organism evidence="1 2">
    <name type="scientific">Colwellia echini</name>
    <dbReference type="NCBI Taxonomy" id="1982103"/>
    <lineage>
        <taxon>Bacteria</taxon>
        <taxon>Pseudomonadati</taxon>
        <taxon>Pseudomonadota</taxon>
        <taxon>Gammaproteobacteria</taxon>
        <taxon>Alteromonadales</taxon>
        <taxon>Colwelliaceae</taxon>
        <taxon>Colwellia</taxon>
    </lineage>
</organism>
<keyword evidence="2" id="KW-1185">Reference proteome</keyword>
<dbReference type="Pfam" id="PF04820">
    <property type="entry name" value="Trp_halogenase"/>
    <property type="match status" value="1"/>
</dbReference>
<sequence length="497" mass="55901">MKNNLNNNKITKIVIAGGGTAGWMAAASLSRLLGKSFDIKLIESDEIGTVGVGEAAIPPLVAFHNLLGINEQAFMKATNATFKLGINFENWKNGDDEYMHGFGRVGKECWAGEFQHFWLHGKQNNINFDFDKYCPEIQAAKAEKFAITKDGLNYSYHLDATLYAKFLRSFAEAHGVKRLEGRIVNVAKDSDTGDIKSLELANGNVIDGQLFIDCTGFIGLLIEKALHTGYEDWSHWLPSDSAVAVQTKSLSAPLPYTRSIAHKSGWQWRIPLQHRVGNGLVFCSKYISDEDAKSLLLNNIEGEPITQPRVIKFKTGRRRKGWNKNCIALGLASGFVEPLESTSIHMVMTGILRLIRLFPFEGITSSAVNEYNQQLTVELEHIRDFIILHYHATDRADTPFWQYCKNMEIPESLKQKIDLFRETGRVYTSDGELFRVDSWVQVMLGQGVYPGQYHQIAAIMKAHELEKFLSDIRQTIEKGVASLPTHKIFLEQYCSSS</sequence>
<proteinExistence type="predicted"/>
<dbReference type="InterPro" id="IPR006905">
    <property type="entry name" value="Flavin_halogenase"/>
</dbReference>
<reference evidence="1 2" key="1">
    <citation type="submission" date="2019-08" db="EMBL/GenBank/DDBJ databases">
        <title>Microbe sample from Colwellia echini.</title>
        <authorList>
            <person name="Christiansen L."/>
            <person name="Pathiraja D."/>
            <person name="Schultz-Johansen M."/>
            <person name="Choi I.-G."/>
            <person name="Stougaard P."/>
        </authorList>
    </citation>
    <scope>NUCLEOTIDE SEQUENCE [LARGE SCALE GENOMIC DNA]</scope>
    <source>
        <strain evidence="1 2">A3</strain>
    </source>
</reference>
<dbReference type="Gene3D" id="3.50.50.60">
    <property type="entry name" value="FAD/NAD(P)-binding domain"/>
    <property type="match status" value="1"/>
</dbReference>
<accession>A0ABY3MZF9</accession>
<dbReference type="PIRSF" id="PIRSF011396">
    <property type="entry name" value="Trp_halogenase"/>
    <property type="match status" value="1"/>
</dbReference>
<dbReference type="PANTHER" id="PTHR43747">
    <property type="entry name" value="FAD-BINDING PROTEIN"/>
    <property type="match status" value="1"/>
</dbReference>
<dbReference type="EMBL" id="PJAI02000004">
    <property type="protein sequence ID" value="TYK66402.1"/>
    <property type="molecule type" value="Genomic_DNA"/>
</dbReference>